<dbReference type="EMBL" id="JH719487">
    <property type="protein sequence ID" value="EJF56026.1"/>
    <property type="molecule type" value="Genomic_DNA"/>
</dbReference>
<name>R7SIN1_DICSQ</name>
<dbReference type="AlphaFoldDB" id="R7SIN1"/>
<dbReference type="Proteomes" id="UP000053319">
    <property type="component" value="Unassembled WGS sequence"/>
</dbReference>
<evidence type="ECO:0000313" key="3">
    <source>
        <dbReference type="Proteomes" id="UP000053319"/>
    </source>
</evidence>
<evidence type="ECO:0000313" key="2">
    <source>
        <dbReference type="EMBL" id="EJF56026.1"/>
    </source>
</evidence>
<dbReference type="InterPro" id="IPR046496">
    <property type="entry name" value="DUF6589"/>
</dbReference>
<dbReference type="GeneID" id="18843863"/>
<evidence type="ECO:0000259" key="1">
    <source>
        <dbReference type="Pfam" id="PF20231"/>
    </source>
</evidence>
<dbReference type="HOGENOM" id="CLU_108148_1_0_1"/>
<feature type="domain" description="DUF6589" evidence="1">
    <location>
        <begin position="2"/>
        <end position="68"/>
    </location>
</feature>
<reference evidence="2 3" key="1">
    <citation type="journal article" date="2012" name="Science">
        <title>The Paleozoic origin of enzymatic lignin decomposition reconstructed from 31 fungal genomes.</title>
        <authorList>
            <person name="Floudas D."/>
            <person name="Binder M."/>
            <person name="Riley R."/>
            <person name="Barry K."/>
            <person name="Blanchette R.A."/>
            <person name="Henrissat B."/>
            <person name="Martinez A.T."/>
            <person name="Otillar R."/>
            <person name="Spatafora J.W."/>
            <person name="Yadav J.S."/>
            <person name="Aerts A."/>
            <person name="Benoit I."/>
            <person name="Boyd A."/>
            <person name="Carlson A."/>
            <person name="Copeland A."/>
            <person name="Coutinho P.M."/>
            <person name="de Vries R.P."/>
            <person name="Ferreira P."/>
            <person name="Findley K."/>
            <person name="Foster B."/>
            <person name="Gaskell J."/>
            <person name="Glotzer D."/>
            <person name="Gorecki P."/>
            <person name="Heitman J."/>
            <person name="Hesse C."/>
            <person name="Hori C."/>
            <person name="Igarashi K."/>
            <person name="Jurgens J.A."/>
            <person name="Kallen N."/>
            <person name="Kersten P."/>
            <person name="Kohler A."/>
            <person name="Kuees U."/>
            <person name="Kumar T.K.A."/>
            <person name="Kuo A."/>
            <person name="LaButti K."/>
            <person name="Larrondo L.F."/>
            <person name="Lindquist E."/>
            <person name="Ling A."/>
            <person name="Lombard V."/>
            <person name="Lucas S."/>
            <person name="Lundell T."/>
            <person name="Martin R."/>
            <person name="McLaughlin D.J."/>
            <person name="Morgenstern I."/>
            <person name="Morin E."/>
            <person name="Murat C."/>
            <person name="Nagy L.G."/>
            <person name="Nolan M."/>
            <person name="Ohm R.A."/>
            <person name="Patyshakuliyeva A."/>
            <person name="Rokas A."/>
            <person name="Ruiz-Duenas F.J."/>
            <person name="Sabat G."/>
            <person name="Salamov A."/>
            <person name="Samejima M."/>
            <person name="Schmutz J."/>
            <person name="Slot J.C."/>
            <person name="St John F."/>
            <person name="Stenlid J."/>
            <person name="Sun H."/>
            <person name="Sun S."/>
            <person name="Syed K."/>
            <person name="Tsang A."/>
            <person name="Wiebenga A."/>
            <person name="Young D."/>
            <person name="Pisabarro A."/>
            <person name="Eastwood D.C."/>
            <person name="Martin F."/>
            <person name="Cullen D."/>
            <person name="Grigoriev I.V."/>
            <person name="Hibbett D.S."/>
        </authorList>
    </citation>
    <scope>NUCLEOTIDE SEQUENCE [LARGE SCALE GENOMIC DNA]</scope>
    <source>
        <strain evidence="2 3">LYAD-421 SS1</strain>
    </source>
</reference>
<organism evidence="2 3">
    <name type="scientific">Dichomitus squalens (strain LYAD-421)</name>
    <name type="common">Western red white-rot fungus</name>
    <dbReference type="NCBI Taxonomy" id="732165"/>
    <lineage>
        <taxon>Eukaryota</taxon>
        <taxon>Fungi</taxon>
        <taxon>Dikarya</taxon>
        <taxon>Basidiomycota</taxon>
        <taxon>Agaricomycotina</taxon>
        <taxon>Agaricomycetes</taxon>
        <taxon>Polyporales</taxon>
        <taxon>Polyporaceae</taxon>
        <taxon>Dichomitus</taxon>
    </lineage>
</organism>
<dbReference type="OMA" id="FHIANTK"/>
<protein>
    <recommendedName>
        <fullName evidence="1">DUF6589 domain-containing protein</fullName>
    </recommendedName>
</protein>
<accession>R7SIN1</accession>
<dbReference type="OrthoDB" id="2980978at2759"/>
<sequence>MKGGEEDWTAIDLAIERTVQDVKVTYRPRGPHQSWELMKQRAPAIPTLRVLDDDISRQFRTIYRGTTHTTPAKDADVRLLDEHYNSARLHIYTPGRRTTNTADKVREFVSNGFHIANTKIIPKWHTRRAAYERASSQIWPENLWTPDSTRCSRRTCNNHAHLAQPQTSGTS</sequence>
<dbReference type="Pfam" id="PF20231">
    <property type="entry name" value="DUF6589"/>
    <property type="match status" value="1"/>
</dbReference>
<dbReference type="KEGG" id="dsq:DICSQDRAFT_72264"/>
<dbReference type="RefSeq" id="XP_007371220.1">
    <property type="nucleotide sequence ID" value="XM_007371158.1"/>
</dbReference>
<gene>
    <name evidence="2" type="ORF">DICSQDRAFT_72264</name>
</gene>
<proteinExistence type="predicted"/>